<evidence type="ECO:0000313" key="9">
    <source>
        <dbReference type="Proteomes" id="UP000680805"/>
    </source>
</evidence>
<dbReference type="Gene3D" id="2.40.160.20">
    <property type="match status" value="1"/>
</dbReference>
<proteinExistence type="inferred from homology"/>
<keyword evidence="4" id="KW-0998">Cell outer membrane</keyword>
<dbReference type="InterPro" id="IPR027385">
    <property type="entry name" value="Beta-barrel_OMP"/>
</dbReference>
<dbReference type="PANTHER" id="PTHR34001:SF3">
    <property type="entry name" value="BLL7405 PROTEIN"/>
    <property type="match status" value="1"/>
</dbReference>
<evidence type="ECO:0000256" key="5">
    <source>
        <dbReference type="ARBA" id="ARBA00038306"/>
    </source>
</evidence>
<dbReference type="SUPFAM" id="SSF56925">
    <property type="entry name" value="OMPA-like"/>
    <property type="match status" value="1"/>
</dbReference>
<dbReference type="AlphaFoldDB" id="A0A975NQD1"/>
<sequence>MRAEYLTSVAAVALLSIGAASAADLPVKALPPAAPVFSWTGFYVGANIGGVRADNSSQEIGPNFWFDFPAHPVYGASATGAIGGIQAGYNWQFRQLVLGVEGDLSLASADATTPHVTSFNTGLAQTASLTGLATLRGRAGFALDNALIYLTAGVATGRIHDRVIEPGQPNIVFDTSGWRTGWTAGGGVEYAVAKNWTVKAEALYVDFGNTDAPMLVDNTYRFRFKDTATIGRVGFNFKF</sequence>
<keyword evidence="2 6" id="KW-0732">Signal</keyword>
<dbReference type="GO" id="GO:0009279">
    <property type="term" value="C:cell outer membrane"/>
    <property type="evidence" value="ECO:0007669"/>
    <property type="project" value="UniProtKB-SubCell"/>
</dbReference>
<evidence type="ECO:0000256" key="3">
    <source>
        <dbReference type="ARBA" id="ARBA00023136"/>
    </source>
</evidence>
<accession>A0A975NQD1</accession>
<keyword evidence="3" id="KW-0472">Membrane</keyword>
<feature type="domain" description="Outer membrane protein beta-barrel" evidence="7">
    <location>
        <begin position="11"/>
        <end position="211"/>
    </location>
</feature>
<dbReference type="InterPro" id="IPR051692">
    <property type="entry name" value="OMP-like"/>
</dbReference>
<feature type="chain" id="PRO_5037906738" evidence="6">
    <location>
        <begin position="23"/>
        <end position="239"/>
    </location>
</feature>
<evidence type="ECO:0000313" key="8">
    <source>
        <dbReference type="EMBL" id="QWG19418.1"/>
    </source>
</evidence>
<dbReference type="RefSeq" id="WP_215614942.1">
    <property type="nucleotide sequence ID" value="NZ_CP076135.1"/>
</dbReference>
<name>A0A975NQD1_9BRAD</name>
<dbReference type="Proteomes" id="UP000680805">
    <property type="component" value="Chromosome"/>
</dbReference>
<dbReference type="Pfam" id="PF13505">
    <property type="entry name" value="OMP_b-brl"/>
    <property type="match status" value="1"/>
</dbReference>
<evidence type="ECO:0000256" key="4">
    <source>
        <dbReference type="ARBA" id="ARBA00023237"/>
    </source>
</evidence>
<dbReference type="InterPro" id="IPR011250">
    <property type="entry name" value="OMP/PagP_B-barrel"/>
</dbReference>
<comment type="subcellular location">
    <subcellularLocation>
        <location evidence="1">Cell outer membrane</location>
    </subcellularLocation>
</comment>
<evidence type="ECO:0000256" key="6">
    <source>
        <dbReference type="SAM" id="SignalP"/>
    </source>
</evidence>
<feature type="signal peptide" evidence="6">
    <location>
        <begin position="1"/>
        <end position="22"/>
    </location>
</feature>
<evidence type="ECO:0000259" key="7">
    <source>
        <dbReference type="Pfam" id="PF13505"/>
    </source>
</evidence>
<comment type="similarity">
    <text evidence="5">Belongs to the Omp25/RopB family.</text>
</comment>
<evidence type="ECO:0000256" key="2">
    <source>
        <dbReference type="ARBA" id="ARBA00022729"/>
    </source>
</evidence>
<gene>
    <name evidence="8" type="ORF">KMZ68_06090</name>
</gene>
<evidence type="ECO:0000256" key="1">
    <source>
        <dbReference type="ARBA" id="ARBA00004442"/>
    </source>
</evidence>
<protein>
    <submittedName>
        <fullName evidence="8">Porin family protein</fullName>
    </submittedName>
</protein>
<dbReference type="EMBL" id="CP076135">
    <property type="protein sequence ID" value="QWG19418.1"/>
    <property type="molecule type" value="Genomic_DNA"/>
</dbReference>
<dbReference type="PANTHER" id="PTHR34001">
    <property type="entry name" value="BLL7405 PROTEIN"/>
    <property type="match status" value="1"/>
</dbReference>
<organism evidence="8 9">
    <name type="scientific">Bradyrhizobium sediminis</name>
    <dbReference type="NCBI Taxonomy" id="2840469"/>
    <lineage>
        <taxon>Bacteria</taxon>
        <taxon>Pseudomonadati</taxon>
        <taxon>Pseudomonadota</taxon>
        <taxon>Alphaproteobacteria</taxon>
        <taxon>Hyphomicrobiales</taxon>
        <taxon>Nitrobacteraceae</taxon>
        <taxon>Bradyrhizobium</taxon>
    </lineage>
</organism>
<dbReference type="KEGG" id="bsei:KMZ68_06090"/>
<reference evidence="8" key="1">
    <citation type="submission" date="2021-06" db="EMBL/GenBank/DDBJ databases">
        <title>Bradyrhizobium sp. S2-11-2 Genome sequencing.</title>
        <authorList>
            <person name="Jin L."/>
        </authorList>
    </citation>
    <scope>NUCLEOTIDE SEQUENCE</scope>
    <source>
        <strain evidence="8">S2-11-2</strain>
    </source>
</reference>